<dbReference type="InterPro" id="IPR016186">
    <property type="entry name" value="C-type_lectin-like/link_sf"/>
</dbReference>
<reference evidence="3 4" key="1">
    <citation type="journal article" date="2011" name="Genome Res.">
        <title>Phylogeny-wide analysis of social amoeba genomes highlights ancient origins for complex intercellular communication.</title>
        <authorList>
            <person name="Heidel A.J."/>
            <person name="Lawal H.M."/>
            <person name="Felder M."/>
            <person name="Schilde C."/>
            <person name="Helps N.R."/>
            <person name="Tunggal B."/>
            <person name="Rivero F."/>
            <person name="John U."/>
            <person name="Schleicher M."/>
            <person name="Eichinger L."/>
            <person name="Platzer M."/>
            <person name="Noegel A.A."/>
            <person name="Schaap P."/>
            <person name="Gloeckner G."/>
        </authorList>
    </citation>
    <scope>NUCLEOTIDE SEQUENCE [LARGE SCALE GENOMIC DNA]</scope>
    <source>
        <strain evidence="4">ATCC 26659 / Pp 5 / PN500</strain>
    </source>
</reference>
<keyword evidence="1" id="KW-0472">Membrane</keyword>
<dbReference type="PROSITE" id="PS50041">
    <property type="entry name" value="C_TYPE_LECTIN_2"/>
    <property type="match status" value="1"/>
</dbReference>
<dbReference type="InterPro" id="IPR014756">
    <property type="entry name" value="Ig_E-set"/>
</dbReference>
<feature type="domain" description="C-type lectin" evidence="2">
    <location>
        <begin position="24"/>
        <end position="119"/>
    </location>
</feature>
<dbReference type="InterPro" id="IPR054484">
    <property type="entry name" value="ComC_SSD"/>
</dbReference>
<dbReference type="SUPFAM" id="SSF81296">
    <property type="entry name" value="E set domains"/>
    <property type="match status" value="1"/>
</dbReference>
<organism evidence="3 4">
    <name type="scientific">Heterostelium pallidum (strain ATCC 26659 / Pp 5 / PN500)</name>
    <name type="common">Cellular slime mold</name>
    <name type="synonym">Polysphondylium pallidum</name>
    <dbReference type="NCBI Taxonomy" id="670386"/>
    <lineage>
        <taxon>Eukaryota</taxon>
        <taxon>Amoebozoa</taxon>
        <taxon>Evosea</taxon>
        <taxon>Eumycetozoa</taxon>
        <taxon>Dictyostelia</taxon>
        <taxon>Acytosteliales</taxon>
        <taxon>Acytosteliaceae</taxon>
        <taxon>Heterostelium</taxon>
    </lineage>
</organism>
<gene>
    <name evidence="3" type="ORF">PPL_08167</name>
</gene>
<keyword evidence="4" id="KW-1185">Reference proteome</keyword>
<name>D3BIT2_HETP5</name>
<dbReference type="PANTHER" id="PTHR24032:SF16">
    <property type="entry name" value="EGF-LIKE DOMAIN-CONTAINING PROTEIN"/>
    <property type="match status" value="1"/>
</dbReference>
<dbReference type="Pfam" id="PF22933">
    <property type="entry name" value="ComC_SSD"/>
    <property type="match status" value="1"/>
</dbReference>
<dbReference type="RefSeq" id="XP_020430830.1">
    <property type="nucleotide sequence ID" value="XM_020578991.1"/>
</dbReference>
<dbReference type="GeneID" id="31363647"/>
<accession>D3BIT2</accession>
<protein>
    <recommendedName>
        <fullName evidence="2">C-type lectin domain-containing protein</fullName>
    </recommendedName>
</protein>
<dbReference type="InParanoid" id="D3BIT2"/>
<keyword evidence="1" id="KW-1133">Transmembrane helix</keyword>
<dbReference type="EMBL" id="ADBJ01000037">
    <property type="protein sequence ID" value="EFA78706.1"/>
    <property type="molecule type" value="Genomic_DNA"/>
</dbReference>
<evidence type="ECO:0000313" key="4">
    <source>
        <dbReference type="Proteomes" id="UP000001396"/>
    </source>
</evidence>
<keyword evidence="1" id="KW-0812">Transmembrane</keyword>
<proteinExistence type="predicted"/>
<dbReference type="InterPro" id="IPR016187">
    <property type="entry name" value="CTDL_fold"/>
</dbReference>
<feature type="transmembrane region" description="Helical" evidence="1">
    <location>
        <begin position="1364"/>
        <end position="1386"/>
    </location>
</feature>
<evidence type="ECO:0000259" key="2">
    <source>
        <dbReference type="PROSITE" id="PS50041"/>
    </source>
</evidence>
<dbReference type="Gene3D" id="3.10.100.10">
    <property type="entry name" value="Mannose-Binding Protein A, subunit A"/>
    <property type="match status" value="1"/>
</dbReference>
<dbReference type="InterPro" id="IPR001304">
    <property type="entry name" value="C-type_lectin-like"/>
</dbReference>
<sequence>MRKINIFINTAISPPNTAAIYNPSNGHYYQYLDEKSFTYGEALNIQQSDFTSNISTSYKYYLLTLNDYAEYQFIMNLTKSIQLDVWLGAVPMDVDQNSWAWRNGTARSQAFYTTYPERCYQFCGDFSGNLNTSQPHLWFQTYGASLNFFGADATSKKYVILEFEQFSDGPILMYQDSTATEIPITLNNIGSITAITFEGSNFCNSIVQNNLVAKCLLSPSLIKSGRSIPLVITSGSNTWTTTYQFNSPWIFSMVQKDANTYIFQGINLDLVSPIEAYPLSVSGTLYTPSRSASSAGILQWTIPANQVTAVSKLKIQTTQSLYVTINRIAIYDGTTQRFYSYFPNINNYLLASKITAASTLMYNTAIPALDVVSSNLNTFFNQKLGFSGSNYWTSITVNSSGTFWNNQPITATIQGTTQGPYYFYNSLGPSIVGMSQAEADAYVGVNMGVILVYGYGEALMSTPYSFGSDAGTGATLVIPMISNFFAPEVQITSNVSSIVTTAEFNSRSIFVMVPKATNYDIVYAKVTIKSNYTQDRTITFKYSINTPNITSVTFNPTTGRLAITGTSFIYGLQVKGFKNIWTGSEVNELGYMFQDFPGTYQIYLVDTFNTVRSPTFSFTTPNFSWYTYKSGDVPMEPSKMTVTGVEFGSNPSFYQQIKSINSEVLATMINTSAYELSLPASQTSDVSFYIVLNNTGISTLMNYQSSSSFNAECPPTSSICLVTMPKEASNGPLITYISSTTVTLESEISLNMRFIDVDTPAYTLFDDKYLVPTQARSTDSYVLYQFSEWVGVHNFTLKNIATGESSEPIAMTFHGPIVSGVTVNPNNISQITINGTYLGFSNLVNYNIYPLVLPVVTGISTQSLSPTIYDSHVFRYFNLELPNDARSGQFKITVAGQTNTSRLVLPPVVESITKLPVVGGAVTITGKFISPLSYSGESVLQASFDGVLCPVKLLNQNYPFMVEISGVPGGIGSKSLKLYNFKEYFIYNVTYQPPTVISASSTYENIQGKVTVFGTNFANIGLSVTIGNATCANPTVLDPSTGTKLECDFLSNVKANGTLVVNVTVGDQFGFADKFIYYPPPSVCVGCNTQNGQCVNGYCKCNIGYVGNNCSNSINTENKLTPVIDTPQPKDNTVTVVLGSNEKNVQFNISIHTISEMNEIGVAVKTYKFSDIKWSLESTTATNNTYNYIGKFDSDAKLIIAVEIIVFTNQTEYNFEGDIFPVQNNSMKYVITITNWTFADKLNTLELAFLSKADTSETKCGGAVQPKFGDSSVNSLKSLRTMEIVQGDIILTAYFSDRMILDGRVVYSKVSAPTDETKDGSLFVLTTMSIQHFENQVVLDPSFAALLVSDDESECSSSNNNWKLPVIVVCSVVGAVLIALVVTAVIKKNFRYKLKSATIKLRSLSRSSKK</sequence>
<evidence type="ECO:0000313" key="3">
    <source>
        <dbReference type="EMBL" id="EFA78706.1"/>
    </source>
</evidence>
<evidence type="ECO:0000256" key="1">
    <source>
        <dbReference type="SAM" id="Phobius"/>
    </source>
</evidence>
<comment type="caution">
    <text evidence="3">The sequence shown here is derived from an EMBL/GenBank/DDBJ whole genome shotgun (WGS) entry which is preliminary data.</text>
</comment>
<dbReference type="SUPFAM" id="SSF56436">
    <property type="entry name" value="C-type lectin-like"/>
    <property type="match status" value="1"/>
</dbReference>
<dbReference type="InterPro" id="IPR053331">
    <property type="entry name" value="EGF-like_comC"/>
</dbReference>
<dbReference type="PANTHER" id="PTHR24032">
    <property type="entry name" value="EGF-LIKE DOMAIN-CONTAINING PROTEIN-RELATED-RELATED"/>
    <property type="match status" value="1"/>
</dbReference>
<dbReference type="Proteomes" id="UP000001396">
    <property type="component" value="Unassembled WGS sequence"/>
</dbReference>